<comment type="caution">
    <text evidence="1">The sequence shown here is derived from an EMBL/GenBank/DDBJ whole genome shotgun (WGS) entry which is preliminary data.</text>
</comment>
<proteinExistence type="predicted"/>
<reference evidence="1" key="1">
    <citation type="submission" date="2021-05" db="EMBL/GenBank/DDBJ databases">
        <authorList>
            <person name="Pan Q."/>
            <person name="Jouanno E."/>
            <person name="Zahm M."/>
            <person name="Klopp C."/>
            <person name="Cabau C."/>
            <person name="Louis A."/>
            <person name="Berthelot C."/>
            <person name="Parey E."/>
            <person name="Roest Crollius H."/>
            <person name="Montfort J."/>
            <person name="Robinson-Rechavi M."/>
            <person name="Bouchez O."/>
            <person name="Lampietro C."/>
            <person name="Lopez Roques C."/>
            <person name="Donnadieu C."/>
            <person name="Postlethwait J."/>
            <person name="Bobe J."/>
            <person name="Dillon D."/>
            <person name="Chandos A."/>
            <person name="von Hippel F."/>
            <person name="Guiguen Y."/>
        </authorList>
    </citation>
    <scope>NUCLEOTIDE SEQUENCE</scope>
    <source>
        <strain evidence="1">YG-Jan2019</strain>
    </source>
</reference>
<evidence type="ECO:0000313" key="1">
    <source>
        <dbReference type="EMBL" id="KAJ7996204.1"/>
    </source>
</evidence>
<name>A0ACC2FXN1_DALPE</name>
<protein>
    <submittedName>
        <fullName evidence="1">Uncharacterized protein</fullName>
    </submittedName>
</protein>
<evidence type="ECO:0000313" key="2">
    <source>
        <dbReference type="Proteomes" id="UP001157502"/>
    </source>
</evidence>
<organism evidence="1 2">
    <name type="scientific">Dallia pectoralis</name>
    <name type="common">Alaska blackfish</name>
    <dbReference type="NCBI Taxonomy" id="75939"/>
    <lineage>
        <taxon>Eukaryota</taxon>
        <taxon>Metazoa</taxon>
        <taxon>Chordata</taxon>
        <taxon>Craniata</taxon>
        <taxon>Vertebrata</taxon>
        <taxon>Euteleostomi</taxon>
        <taxon>Actinopterygii</taxon>
        <taxon>Neopterygii</taxon>
        <taxon>Teleostei</taxon>
        <taxon>Protacanthopterygii</taxon>
        <taxon>Esociformes</taxon>
        <taxon>Umbridae</taxon>
        <taxon>Dallia</taxon>
    </lineage>
</organism>
<dbReference type="EMBL" id="CM055747">
    <property type="protein sequence ID" value="KAJ7996204.1"/>
    <property type="molecule type" value="Genomic_DNA"/>
</dbReference>
<gene>
    <name evidence="1" type="ORF">DPEC_G00234630</name>
</gene>
<keyword evidence="2" id="KW-1185">Reference proteome</keyword>
<sequence>MHANCLVLVILFFHATGIEAFDVTTSTPTLEVKENAAADLACTYTPDFGAAARVEWKFRDVSGSQIYVIFDGKPTTQYAGRVTMTPGWLKFSSVTREDNGEYNCEVSGNQQFKEATVALTVLGIEAFDVTTSTPTLEVKENAAADLACTYTPDFGAAARVEWKFRDVSGSQIYVIFDGKPTTQYAGRITMTPGWLKFSSVTRKDNGEYNCEVSGNQQFKEATVALTVLVPPAVPICRVPATATTGRNVVLSCHDPEGSPPPKYSWFKNQVALPLDPSKNPAFSNYTYKINPDSGNLEFPAISLMDSGDYYCQSENKAGPPQACAVLKTVVSDVNVGGIVAGVIVALLAVILLCLALWYAHRKGFLPSKSKSKPKPAVVYQPTSEHDDEGDSQGAFRQKSSFVV</sequence>
<dbReference type="Proteomes" id="UP001157502">
    <property type="component" value="Chromosome 20"/>
</dbReference>
<accession>A0ACC2FXN1</accession>